<feature type="compositionally biased region" description="Acidic residues" evidence="2">
    <location>
        <begin position="44"/>
        <end position="53"/>
    </location>
</feature>
<dbReference type="Pfam" id="PF13812">
    <property type="entry name" value="PPR_3"/>
    <property type="match status" value="3"/>
</dbReference>
<accession>A0ABQ7TRN2</accession>
<gene>
    <name evidence="3" type="ORF">JD844_019933</name>
</gene>
<keyword evidence="4" id="KW-1185">Reference proteome</keyword>
<evidence type="ECO:0008006" key="5">
    <source>
        <dbReference type="Google" id="ProtNLM"/>
    </source>
</evidence>
<dbReference type="PANTHER" id="PTHR24014:SF6">
    <property type="entry name" value="PENTATRICOPEPTIDE REPEAT-CONTAINING PROTEIN 1, MITOCHONDRIAL"/>
    <property type="match status" value="1"/>
</dbReference>
<feature type="region of interest" description="Disordered" evidence="2">
    <location>
        <begin position="262"/>
        <end position="285"/>
    </location>
</feature>
<comment type="caution">
    <text evidence="3">The sequence shown here is derived from an EMBL/GenBank/DDBJ whole genome shotgun (WGS) entry which is preliminary data.</text>
</comment>
<dbReference type="InterPro" id="IPR002885">
    <property type="entry name" value="PPR_rpt"/>
</dbReference>
<protein>
    <recommendedName>
        <fullName evidence="5">Pentatricopeptide repeat-containing protein 1</fullName>
    </recommendedName>
</protein>
<feature type="region of interest" description="Disordered" evidence="2">
    <location>
        <begin position="600"/>
        <end position="624"/>
    </location>
</feature>
<feature type="region of interest" description="Disordered" evidence="2">
    <location>
        <begin position="18"/>
        <end position="55"/>
    </location>
</feature>
<dbReference type="Gene3D" id="1.25.40.10">
    <property type="entry name" value="Tetratricopeptide repeat domain"/>
    <property type="match status" value="2"/>
</dbReference>
<evidence type="ECO:0000256" key="1">
    <source>
        <dbReference type="PROSITE-ProRule" id="PRU00708"/>
    </source>
</evidence>
<dbReference type="EMBL" id="JAIPUX010000026">
    <property type="protein sequence ID" value="KAH0631972.1"/>
    <property type="molecule type" value="Genomic_DNA"/>
</dbReference>
<proteinExistence type="predicted"/>
<feature type="compositionally biased region" description="Basic and acidic residues" evidence="2">
    <location>
        <begin position="605"/>
        <end position="624"/>
    </location>
</feature>
<reference evidence="3 4" key="1">
    <citation type="journal article" date="2022" name="Gigascience">
        <title>A chromosome-level genome assembly and annotation of the desert horned lizard, Phrynosoma platyrhinos, provides insight into chromosomal rearrangements among reptiles.</title>
        <authorList>
            <person name="Koochekian N."/>
            <person name="Ascanio A."/>
            <person name="Farleigh K."/>
            <person name="Card D.C."/>
            <person name="Schield D.R."/>
            <person name="Castoe T.A."/>
            <person name="Jezkova T."/>
        </authorList>
    </citation>
    <scope>NUCLEOTIDE SEQUENCE [LARGE SCALE GENOMIC DNA]</scope>
    <source>
        <strain evidence="3">NK-2021</strain>
    </source>
</reference>
<organism evidence="3 4">
    <name type="scientific">Phrynosoma platyrhinos</name>
    <name type="common">Desert horned lizard</name>
    <dbReference type="NCBI Taxonomy" id="52577"/>
    <lineage>
        <taxon>Eukaryota</taxon>
        <taxon>Metazoa</taxon>
        <taxon>Chordata</taxon>
        <taxon>Craniata</taxon>
        <taxon>Vertebrata</taxon>
        <taxon>Euteleostomi</taxon>
        <taxon>Lepidosauria</taxon>
        <taxon>Squamata</taxon>
        <taxon>Bifurcata</taxon>
        <taxon>Unidentata</taxon>
        <taxon>Episquamata</taxon>
        <taxon>Toxicofera</taxon>
        <taxon>Iguania</taxon>
        <taxon>Phrynosomatidae</taxon>
        <taxon>Phrynosomatinae</taxon>
        <taxon>Phrynosoma</taxon>
    </lineage>
</organism>
<feature type="region of interest" description="Disordered" evidence="2">
    <location>
        <begin position="81"/>
        <end position="103"/>
    </location>
</feature>
<sequence length="624" mass="71500">MREEDFGRFLGWRTFSSSPAVSKIHSRDLKKELPGSSSEAILEKEDEPDEEEGFGTLSQKFSKRHFFQKATPELYNWQLRAQQEEEEEEELEPKPRRGPKNTPYWQMKKRALEPTDATYTALFNACAESPWKDSGLQMALKLRQQLLSKNIELSLITYRALLKACALCSDLRMCFEILKEIVHKGHQITTDTFNFLLMGCIKDKENGFRYALQIWQQMVKMNLKPDSYSYNLMLSAARECGLGDPLVASDLLLRTSEERPAVPQLEAGRKRRQKRKNDQRGKAAEPGLDVEILEKRIFPEKAREPEELTIAMSNGCTEAETRGPTNPIDSVETKELMFTEKSYLAPRIKEVDTEYFSEATCHLPNLLDLQTPDKNVISLGMVATASDRLALMGNMEGFLKKMKDDGVAANIKTFTLLAEVVQPNSQSESSLLATMEENNVKPDITFFNTLIRKKSKQADLEGAKSLLPILLKKGLSPNLQTFCNLAIACRKQKDGLQLLSDMKRSGLNPNTHIYSTLINAAVKRLDYAYLIEILRDMRNSQVPPNEVVIRQLEFAAQYPPQFDRYKTKDPYLEKVDGFRAYYFRWLKWMVAEETPHPWAKYRTPKQSERKDNSETAQKHSSEMG</sequence>
<name>A0ABQ7TRN2_PHRPL</name>
<dbReference type="PROSITE" id="PS51375">
    <property type="entry name" value="PPR"/>
    <property type="match status" value="1"/>
</dbReference>
<evidence type="ECO:0000256" key="2">
    <source>
        <dbReference type="SAM" id="MobiDB-lite"/>
    </source>
</evidence>
<evidence type="ECO:0000313" key="3">
    <source>
        <dbReference type="EMBL" id="KAH0631972.1"/>
    </source>
</evidence>
<evidence type="ECO:0000313" key="4">
    <source>
        <dbReference type="Proteomes" id="UP000826234"/>
    </source>
</evidence>
<dbReference type="PANTHER" id="PTHR24014">
    <property type="entry name" value="2-OXOGLUTARATE AND IRON-DEPENDENT OXYGENASE DOMAIN-CONTAINING PROTEIN 2"/>
    <property type="match status" value="1"/>
</dbReference>
<dbReference type="Proteomes" id="UP000826234">
    <property type="component" value="Unassembled WGS sequence"/>
</dbReference>
<dbReference type="InterPro" id="IPR011990">
    <property type="entry name" value="TPR-like_helical_dom_sf"/>
</dbReference>
<feature type="repeat" description="PPR" evidence="1">
    <location>
        <begin position="189"/>
        <end position="225"/>
    </location>
</feature>